<dbReference type="EMBL" id="GG662540">
    <property type="protein sequence ID" value="EWS72700.1"/>
    <property type="molecule type" value="Genomic_DNA"/>
</dbReference>
<sequence length="211" mass="24775">MQAYQQERCSVEKNFELQAIQANLQQTITLYYSDRILQVSVVFILPLCSREIKLITCQIQNNNKASNLILIIVEQYSVQGAVKAKHFLGFKLRIMTQLLTLVAQSKYFLFQKYFQQIKILLNLQLFIVQFANTLSNCTIHRHSDSRELAILTHNDIVKRQQSDRWEKGRGGEKIFQNFTYENLRIIIQKINKVVGQILFRMVENKQITQCD</sequence>
<dbReference type="KEGG" id="tet:TTHERM_000624539"/>
<protein>
    <submittedName>
        <fullName evidence="1">Uncharacterized protein</fullName>
    </submittedName>
</protein>
<evidence type="ECO:0000313" key="2">
    <source>
        <dbReference type="Proteomes" id="UP000009168"/>
    </source>
</evidence>
<keyword evidence="2" id="KW-1185">Reference proteome</keyword>
<proteinExistence type="predicted"/>
<name>W7X0M6_TETTS</name>
<dbReference type="Proteomes" id="UP000009168">
    <property type="component" value="Unassembled WGS sequence"/>
</dbReference>
<dbReference type="GeneID" id="24439876"/>
<accession>W7X0M6</accession>
<dbReference type="RefSeq" id="XP_012654776.1">
    <property type="nucleotide sequence ID" value="XM_012799322.1"/>
</dbReference>
<dbReference type="AlphaFoldDB" id="W7X0M6"/>
<gene>
    <name evidence="1" type="ORF">TTHERM_000624539</name>
</gene>
<reference evidence="2" key="1">
    <citation type="journal article" date="2006" name="PLoS Biol.">
        <title>Macronuclear genome sequence of the ciliate Tetrahymena thermophila, a model eukaryote.</title>
        <authorList>
            <person name="Eisen J.A."/>
            <person name="Coyne R.S."/>
            <person name="Wu M."/>
            <person name="Wu D."/>
            <person name="Thiagarajan M."/>
            <person name="Wortman J.R."/>
            <person name="Badger J.H."/>
            <person name="Ren Q."/>
            <person name="Amedeo P."/>
            <person name="Jones K.M."/>
            <person name="Tallon L.J."/>
            <person name="Delcher A.L."/>
            <person name="Salzberg S.L."/>
            <person name="Silva J.C."/>
            <person name="Haas B.J."/>
            <person name="Majoros W.H."/>
            <person name="Farzad M."/>
            <person name="Carlton J.M."/>
            <person name="Smith R.K. Jr."/>
            <person name="Garg J."/>
            <person name="Pearlman R.E."/>
            <person name="Karrer K.M."/>
            <person name="Sun L."/>
            <person name="Manning G."/>
            <person name="Elde N.C."/>
            <person name="Turkewitz A.P."/>
            <person name="Asai D.J."/>
            <person name="Wilkes D.E."/>
            <person name="Wang Y."/>
            <person name="Cai H."/>
            <person name="Collins K."/>
            <person name="Stewart B.A."/>
            <person name="Lee S.R."/>
            <person name="Wilamowska K."/>
            <person name="Weinberg Z."/>
            <person name="Ruzzo W.L."/>
            <person name="Wloga D."/>
            <person name="Gaertig J."/>
            <person name="Frankel J."/>
            <person name="Tsao C.-C."/>
            <person name="Gorovsky M.A."/>
            <person name="Keeling P.J."/>
            <person name="Waller R.F."/>
            <person name="Patron N.J."/>
            <person name="Cherry J.M."/>
            <person name="Stover N.A."/>
            <person name="Krieger C.J."/>
            <person name="del Toro C."/>
            <person name="Ryder H.F."/>
            <person name="Williamson S.C."/>
            <person name="Barbeau R.A."/>
            <person name="Hamilton E.P."/>
            <person name="Orias E."/>
        </authorList>
    </citation>
    <scope>NUCLEOTIDE SEQUENCE [LARGE SCALE GENOMIC DNA]</scope>
    <source>
        <strain evidence="2">SB210</strain>
    </source>
</reference>
<dbReference type="InParanoid" id="W7X0M6"/>
<organism evidence="1 2">
    <name type="scientific">Tetrahymena thermophila (strain SB210)</name>
    <dbReference type="NCBI Taxonomy" id="312017"/>
    <lineage>
        <taxon>Eukaryota</taxon>
        <taxon>Sar</taxon>
        <taxon>Alveolata</taxon>
        <taxon>Ciliophora</taxon>
        <taxon>Intramacronucleata</taxon>
        <taxon>Oligohymenophorea</taxon>
        <taxon>Hymenostomatida</taxon>
        <taxon>Tetrahymenina</taxon>
        <taxon>Tetrahymenidae</taxon>
        <taxon>Tetrahymena</taxon>
    </lineage>
</organism>
<evidence type="ECO:0000313" key="1">
    <source>
        <dbReference type="EMBL" id="EWS72700.1"/>
    </source>
</evidence>